<dbReference type="EMBL" id="JANFNG010000021">
    <property type="protein sequence ID" value="MCQ4083393.1"/>
    <property type="molecule type" value="Genomic_DNA"/>
</dbReference>
<dbReference type="RefSeq" id="WP_255922346.1">
    <property type="nucleotide sequence ID" value="NZ_JANFNG010000021.1"/>
</dbReference>
<sequence>MTDRLTQAVREQLGFGRLLPLGGAQDRAWVMEHAVAGVLRAEAAAVDTVLIRTLRIEPSGPSREDVPEPLPPSALPPGPLLITADVEAVPDDPLPASAQRLRGVLARTAVDRIGLDLTGVDLRVTGLLDQPVGQPVEEPADQPVGEHGDDEGPPPADPLAVAAAAVPGVVRLSPWVGSGEGVQIVEATEPPVRHVQVQITADHRHRTLDVARAVRAAVTAAATAQAPGPVTAAVVVTAIA</sequence>
<accession>A0ABT1Q1Z2</accession>
<dbReference type="Proteomes" id="UP001057702">
    <property type="component" value="Unassembled WGS sequence"/>
</dbReference>
<keyword evidence="3" id="KW-1185">Reference proteome</keyword>
<organism evidence="2 3">
    <name type="scientific">Streptomyces humicola</name>
    <dbReference type="NCBI Taxonomy" id="2953240"/>
    <lineage>
        <taxon>Bacteria</taxon>
        <taxon>Bacillati</taxon>
        <taxon>Actinomycetota</taxon>
        <taxon>Actinomycetes</taxon>
        <taxon>Kitasatosporales</taxon>
        <taxon>Streptomycetaceae</taxon>
        <taxon>Streptomyces</taxon>
    </lineage>
</organism>
<feature type="region of interest" description="Disordered" evidence="1">
    <location>
        <begin position="130"/>
        <end position="155"/>
    </location>
</feature>
<reference evidence="2" key="1">
    <citation type="submission" date="2022-06" db="EMBL/GenBank/DDBJ databases">
        <title>Draft genome sequence of Streptomyces sp. RB6PN25 isolated from peat swamp forest in Thailand.</title>
        <authorList>
            <person name="Duangmal K."/>
            <person name="Klaysubun C."/>
        </authorList>
    </citation>
    <scope>NUCLEOTIDE SEQUENCE</scope>
    <source>
        <strain evidence="2">RB6PN25</strain>
    </source>
</reference>
<protein>
    <submittedName>
        <fullName evidence="2">Nucleopolyhedrovirus P10 family protein</fullName>
    </submittedName>
</protein>
<proteinExistence type="predicted"/>
<gene>
    <name evidence="2" type="ORF">NGB36_23005</name>
</gene>
<evidence type="ECO:0000313" key="3">
    <source>
        <dbReference type="Proteomes" id="UP001057702"/>
    </source>
</evidence>
<evidence type="ECO:0000256" key="1">
    <source>
        <dbReference type="SAM" id="MobiDB-lite"/>
    </source>
</evidence>
<comment type="caution">
    <text evidence="2">The sequence shown here is derived from an EMBL/GenBank/DDBJ whole genome shotgun (WGS) entry which is preliminary data.</text>
</comment>
<evidence type="ECO:0000313" key="2">
    <source>
        <dbReference type="EMBL" id="MCQ4083393.1"/>
    </source>
</evidence>
<name>A0ABT1Q1Z2_9ACTN</name>